<evidence type="ECO:0000256" key="3">
    <source>
        <dbReference type="ARBA" id="ARBA00022679"/>
    </source>
</evidence>
<evidence type="ECO:0000259" key="5">
    <source>
        <dbReference type="PROSITE" id="PS50075"/>
    </source>
</evidence>
<protein>
    <submittedName>
        <fullName evidence="8">Type I polyketide synthase</fullName>
    </submittedName>
</protein>
<dbReference type="SMART" id="SM01294">
    <property type="entry name" value="PKS_PP_betabranch"/>
    <property type="match status" value="1"/>
</dbReference>
<evidence type="ECO:0000313" key="8">
    <source>
        <dbReference type="EMBL" id="GAA3213553.1"/>
    </source>
</evidence>
<evidence type="ECO:0000313" key="9">
    <source>
        <dbReference type="Proteomes" id="UP001501237"/>
    </source>
</evidence>
<keyword evidence="1" id="KW-0596">Phosphopantetheine</keyword>
<feature type="domain" description="PKS/mFAS DH" evidence="7">
    <location>
        <begin position="956"/>
        <end position="1235"/>
    </location>
</feature>
<sequence>MTTISSRLADLSPARRDEVRARLDQAASTVSAEPVAIIGAGCRLPGGADSPEALWRLLEDGVDAVREGPHDRWDVEAFYDREPGSRGRAATRWGAFLDDVTGFDAAAFGISPAEASAMDPQQRLMLEVGWEALEHAGIVPGSLAGSGTGVFAGLCHNDYLMRLGGNWNAIDAYTGTGNAHSVAAGRISYLLGLTGPSIAVDTACSSSLVAIHLACQSLRMRECDLALAGGASLMLSPESTLALSSWGVFSPTGRCRSFDATADGIVRGEGAAMIVMKRLTDALRDGDRVLAVVRGSAVNSDGRSQGLTAPHPGAQRAVIRAALDQASIDPDEVGLVETHGTGTPLGDPIEFGALASIYGRGVPCALGALKTNIGHTEAAAGAAGLLKTVLALRHGVIPRNLHFTAWNPKIPATGTALYLPTTPAGWPSGPRYAAVSSFGISGTNAHLLLEQAPPAIPALPHPDDPPRPDEPVVIPISAASTATLPETAARLASWLRGSPETAFADIVHTLGTRREHQTARTVIEATTTQDLLTALTTLSGPPTQPPPRNTPLPAEHDMAGSNVLGASVPTGRGVVGSKGSGAVGAVGVGAGGGAVWVFSGQGSQGVGMGRGLLEGDAAFARAVDELDPLIFAESGFSVREVLESGREESRIDRVQPLLFAVQVGLAAAWRARGVRPGAVIGQSMGEVAAAVVAGGLSVADGVKVICRRSRLLLRIAGLGAMASVDLPHDRVVLTPGVSVAVVSSPGTTVVAGDPEEVGRLVAEWAGRGLLARVVAADVASHSPQVEPLLGELVELLGDLEPRPAAVPFYTTAGGDPRRSAVFDAAYWAANLREPVRLTDAVAAAAADGHRIHLEVSPHPVLTFALAETLAEAVGEGAAVLHTLRRGDDDLRSMRAQLGALYVAGGTVDWSAVHPRGRLADLPVRAWNRHDHWIPLPRPRPGGAPGEPRVLEAATGHPLLGTGFDVPGDGGRVWQSDLGTTRVPWLGDHVLNDGAVLPGTGFCELAIAAAAEYFAVPATEVEISDVRFECFLALAERTRVSTSVTGSGPGEARFEVFTKPGGTWLRHATATLRRVPAGAPASADIDALTAAHPVPVDVPSYYARLRGAGYHYGPAFTGLRALRISAGTVLARVAVPAHARTDPALHLHPVLLDVCLQAVGAAHAAGSGVAATATPHSVGRLRVHGDTARTRLCEGRVTFSDGGSLTTEVRLLAEDGTCLAEVHDAHFRSVDASERRLAPLFHHIEHVPSPAVPTAAFDHWTVLGTGPLADALATRLGASRRIENGFHGGIVVVTDPIPGPADTLPSLQKLLSRTRPALNVTGRLWITSSGFTEPVRALTRVLAFEHEDLRPTLLTHDTGQHGPEHLADQVLVPELLAADPADEISWTAGTRRIARLAARPLTGTTAGTRVASPDGAYVITGGLGGIGLETARWLVRLGARHLILNGRSERAPEALQELRTGGVRVDVVLGDIAEPGLAERLVTGVRVSGVLHAAAVVDDAVLSTLTEAQLARTWRPKADGALRLHEALAGQSPDWFVTFSSGSAMYGSLGLGAYAAANAWLDGFARWRRASGLPSLSVCWGPWGEVGLAVELGERGYATLSTRDALDALRLLIEAGDTAPPSIGVFPADPARWLAPAPSLAASPFFSAMASSATEDEASSGEILTALDALSGPERRAALRDHVATLVGAVLELPGPIDPAASLVALGFDSLSAMRLRRRLQADLGVPVPATVVWTHPTLDLLTGHLLTRLTPSGGTS</sequence>
<dbReference type="InterPro" id="IPR018201">
    <property type="entry name" value="Ketoacyl_synth_AS"/>
</dbReference>
<keyword evidence="2" id="KW-0597">Phosphoprotein</keyword>
<feature type="region of interest" description="C-terminal hotdog fold" evidence="4">
    <location>
        <begin position="1092"/>
        <end position="1235"/>
    </location>
</feature>
<dbReference type="InterPro" id="IPR014030">
    <property type="entry name" value="Ketoacyl_synth_N"/>
</dbReference>
<dbReference type="Gene3D" id="3.40.47.10">
    <property type="match status" value="1"/>
</dbReference>
<gene>
    <name evidence="8" type="ORF">GCM10010468_33650</name>
</gene>
<dbReference type="Pfam" id="PF02801">
    <property type="entry name" value="Ketoacyl-synt_C"/>
    <property type="match status" value="1"/>
</dbReference>
<evidence type="ECO:0000256" key="2">
    <source>
        <dbReference type="ARBA" id="ARBA00022553"/>
    </source>
</evidence>
<dbReference type="Pfam" id="PF00550">
    <property type="entry name" value="PP-binding"/>
    <property type="match status" value="1"/>
</dbReference>
<dbReference type="Pfam" id="PF08659">
    <property type="entry name" value="KR"/>
    <property type="match status" value="1"/>
</dbReference>
<dbReference type="InterPro" id="IPR042104">
    <property type="entry name" value="PKS_dehydratase_sf"/>
</dbReference>
<dbReference type="PROSITE" id="PS00012">
    <property type="entry name" value="PHOSPHOPANTETHEINE"/>
    <property type="match status" value="1"/>
</dbReference>
<dbReference type="InterPro" id="IPR020807">
    <property type="entry name" value="PKS_DH"/>
</dbReference>
<feature type="domain" description="Carrier" evidence="5">
    <location>
        <begin position="1673"/>
        <end position="1749"/>
    </location>
</feature>
<dbReference type="SUPFAM" id="SSF47336">
    <property type="entry name" value="ACP-like"/>
    <property type="match status" value="1"/>
</dbReference>
<dbReference type="InterPro" id="IPR009081">
    <property type="entry name" value="PP-bd_ACP"/>
</dbReference>
<dbReference type="InterPro" id="IPR014043">
    <property type="entry name" value="Acyl_transferase_dom"/>
</dbReference>
<dbReference type="InterPro" id="IPR036291">
    <property type="entry name" value="NAD(P)-bd_dom_sf"/>
</dbReference>
<keyword evidence="3" id="KW-0808">Transferase</keyword>
<proteinExistence type="predicted"/>
<organism evidence="8 9">
    <name type="scientific">Actinocorallia longicatena</name>
    <dbReference type="NCBI Taxonomy" id="111803"/>
    <lineage>
        <taxon>Bacteria</taxon>
        <taxon>Bacillati</taxon>
        <taxon>Actinomycetota</taxon>
        <taxon>Actinomycetes</taxon>
        <taxon>Streptosporangiales</taxon>
        <taxon>Thermomonosporaceae</taxon>
        <taxon>Actinocorallia</taxon>
    </lineage>
</organism>
<dbReference type="Pfam" id="PF14765">
    <property type="entry name" value="PS-DH"/>
    <property type="match status" value="1"/>
</dbReference>
<dbReference type="PROSITE" id="PS52019">
    <property type="entry name" value="PKS_MFAS_DH"/>
    <property type="match status" value="1"/>
</dbReference>
<feature type="domain" description="Ketosynthase family 3 (KS3)" evidence="6">
    <location>
        <begin position="32"/>
        <end position="451"/>
    </location>
</feature>
<dbReference type="Gene3D" id="3.40.366.10">
    <property type="entry name" value="Malonyl-Coenzyme A Acyl Carrier Protein, domain 2"/>
    <property type="match status" value="1"/>
</dbReference>
<dbReference type="EMBL" id="BAAAUV010000007">
    <property type="protein sequence ID" value="GAA3213553.1"/>
    <property type="molecule type" value="Genomic_DNA"/>
</dbReference>
<dbReference type="InterPro" id="IPR020806">
    <property type="entry name" value="PKS_PP-bd"/>
</dbReference>
<dbReference type="Gene3D" id="1.10.1200.10">
    <property type="entry name" value="ACP-like"/>
    <property type="match status" value="1"/>
</dbReference>
<evidence type="ECO:0000256" key="1">
    <source>
        <dbReference type="ARBA" id="ARBA00022450"/>
    </source>
</evidence>
<dbReference type="SMART" id="SM00827">
    <property type="entry name" value="PKS_AT"/>
    <property type="match status" value="1"/>
</dbReference>
<feature type="region of interest" description="N-terminal hotdog fold" evidence="4">
    <location>
        <begin position="956"/>
        <end position="1078"/>
    </location>
</feature>
<keyword evidence="9" id="KW-1185">Reference proteome</keyword>
<dbReference type="InterPro" id="IPR016035">
    <property type="entry name" value="Acyl_Trfase/lysoPLipase"/>
</dbReference>
<dbReference type="Pfam" id="PF16197">
    <property type="entry name" value="KAsynt_C_assoc"/>
    <property type="match status" value="1"/>
</dbReference>
<dbReference type="SUPFAM" id="SSF51735">
    <property type="entry name" value="NAD(P)-binding Rossmann-fold domains"/>
    <property type="match status" value="1"/>
</dbReference>
<dbReference type="PROSITE" id="PS52004">
    <property type="entry name" value="KS3_2"/>
    <property type="match status" value="1"/>
</dbReference>
<evidence type="ECO:0000259" key="6">
    <source>
        <dbReference type="PROSITE" id="PS52004"/>
    </source>
</evidence>
<dbReference type="Proteomes" id="UP001501237">
    <property type="component" value="Unassembled WGS sequence"/>
</dbReference>
<dbReference type="InterPro" id="IPR049552">
    <property type="entry name" value="PKS_DH_N"/>
</dbReference>
<dbReference type="PANTHER" id="PTHR43775:SF37">
    <property type="entry name" value="SI:DKEY-61P9.11"/>
    <property type="match status" value="1"/>
</dbReference>
<dbReference type="SUPFAM" id="SSF52151">
    <property type="entry name" value="FabD/lysophospholipase-like"/>
    <property type="match status" value="1"/>
</dbReference>
<dbReference type="SMART" id="SM00823">
    <property type="entry name" value="PKS_PP"/>
    <property type="match status" value="1"/>
</dbReference>
<name>A0ABP6QC96_9ACTN</name>
<dbReference type="SUPFAM" id="SSF53901">
    <property type="entry name" value="Thiolase-like"/>
    <property type="match status" value="1"/>
</dbReference>
<dbReference type="InterPro" id="IPR020841">
    <property type="entry name" value="PKS_Beta-ketoAc_synthase_dom"/>
</dbReference>
<evidence type="ECO:0000259" key="7">
    <source>
        <dbReference type="PROSITE" id="PS52019"/>
    </source>
</evidence>
<dbReference type="InterPro" id="IPR049551">
    <property type="entry name" value="PKS_DH_C"/>
</dbReference>
<dbReference type="InterPro" id="IPR001227">
    <property type="entry name" value="Ac_transferase_dom_sf"/>
</dbReference>
<dbReference type="Pfam" id="PF00109">
    <property type="entry name" value="ketoacyl-synt"/>
    <property type="match status" value="1"/>
</dbReference>
<dbReference type="CDD" id="cd00833">
    <property type="entry name" value="PKS"/>
    <property type="match status" value="1"/>
</dbReference>
<dbReference type="Gene3D" id="3.30.70.3290">
    <property type="match status" value="1"/>
</dbReference>
<dbReference type="SUPFAM" id="SSF55048">
    <property type="entry name" value="Probable ACP-binding domain of malonyl-CoA ACP transacylase"/>
    <property type="match status" value="1"/>
</dbReference>
<feature type="active site" description="Proton donor; for dehydratase activity" evidence="4">
    <location>
        <position position="1152"/>
    </location>
</feature>
<dbReference type="InterPro" id="IPR049900">
    <property type="entry name" value="PKS_mFAS_DH"/>
</dbReference>
<feature type="active site" description="Proton acceptor; for dehydratase activity" evidence="4">
    <location>
        <position position="988"/>
    </location>
</feature>
<dbReference type="Pfam" id="PF21089">
    <property type="entry name" value="PKS_DH_N"/>
    <property type="match status" value="1"/>
</dbReference>
<dbReference type="InterPro" id="IPR006162">
    <property type="entry name" value="Ppantetheine_attach_site"/>
</dbReference>
<dbReference type="InterPro" id="IPR050091">
    <property type="entry name" value="PKS_NRPS_Biosynth_Enz"/>
</dbReference>
<dbReference type="InterPro" id="IPR016036">
    <property type="entry name" value="Malonyl_transacylase_ACP-bd"/>
</dbReference>
<dbReference type="SMART" id="SM00826">
    <property type="entry name" value="PKS_DH"/>
    <property type="match status" value="1"/>
</dbReference>
<accession>A0ABP6QC96</accession>
<dbReference type="PROSITE" id="PS00606">
    <property type="entry name" value="KS3_1"/>
    <property type="match status" value="1"/>
</dbReference>
<dbReference type="InterPro" id="IPR016039">
    <property type="entry name" value="Thiolase-like"/>
</dbReference>
<dbReference type="Gene3D" id="3.40.50.720">
    <property type="entry name" value="NAD(P)-binding Rossmann-like Domain"/>
    <property type="match status" value="1"/>
</dbReference>
<dbReference type="InterPro" id="IPR014031">
    <property type="entry name" value="Ketoacyl_synth_C"/>
</dbReference>
<dbReference type="InterPro" id="IPR013968">
    <property type="entry name" value="PKS_KR"/>
</dbReference>
<dbReference type="InterPro" id="IPR036736">
    <property type="entry name" value="ACP-like_sf"/>
</dbReference>
<dbReference type="PROSITE" id="PS50075">
    <property type="entry name" value="CARRIER"/>
    <property type="match status" value="1"/>
</dbReference>
<reference evidence="9" key="1">
    <citation type="journal article" date="2019" name="Int. J. Syst. Evol. Microbiol.">
        <title>The Global Catalogue of Microorganisms (GCM) 10K type strain sequencing project: providing services to taxonomists for standard genome sequencing and annotation.</title>
        <authorList>
            <consortium name="The Broad Institute Genomics Platform"/>
            <consortium name="The Broad Institute Genome Sequencing Center for Infectious Disease"/>
            <person name="Wu L."/>
            <person name="Ma J."/>
        </authorList>
    </citation>
    <scope>NUCLEOTIDE SEQUENCE [LARGE SCALE GENOMIC DNA]</scope>
    <source>
        <strain evidence="9">JCM 9377</strain>
    </source>
</reference>
<dbReference type="InterPro" id="IPR057326">
    <property type="entry name" value="KR_dom"/>
</dbReference>
<dbReference type="Pfam" id="PF00698">
    <property type="entry name" value="Acyl_transf_1"/>
    <property type="match status" value="1"/>
</dbReference>
<evidence type="ECO:0000256" key="4">
    <source>
        <dbReference type="PROSITE-ProRule" id="PRU01363"/>
    </source>
</evidence>
<dbReference type="SMART" id="SM00825">
    <property type="entry name" value="PKS_KS"/>
    <property type="match status" value="1"/>
</dbReference>
<comment type="caution">
    <text evidence="8">The sequence shown here is derived from an EMBL/GenBank/DDBJ whole genome shotgun (WGS) entry which is preliminary data.</text>
</comment>
<dbReference type="SMART" id="SM00822">
    <property type="entry name" value="PKS_KR"/>
    <property type="match status" value="1"/>
</dbReference>
<dbReference type="Gene3D" id="3.10.129.110">
    <property type="entry name" value="Polyketide synthase dehydratase"/>
    <property type="match status" value="1"/>
</dbReference>
<dbReference type="InterPro" id="IPR032821">
    <property type="entry name" value="PKS_assoc"/>
</dbReference>
<dbReference type="PANTHER" id="PTHR43775">
    <property type="entry name" value="FATTY ACID SYNTHASE"/>
    <property type="match status" value="1"/>
</dbReference>
<dbReference type="RefSeq" id="WP_344829059.1">
    <property type="nucleotide sequence ID" value="NZ_BAAAUV010000007.1"/>
</dbReference>